<feature type="domain" description="TIR" evidence="1">
    <location>
        <begin position="14"/>
        <end position="155"/>
    </location>
</feature>
<accession>A0AAN8Q291</accession>
<name>A0AAN8Q291_PATCE</name>
<evidence type="ECO:0000259" key="1">
    <source>
        <dbReference type="PROSITE" id="PS50104"/>
    </source>
</evidence>
<dbReference type="SUPFAM" id="SSF52200">
    <property type="entry name" value="Toll/Interleukin receptor TIR domain"/>
    <property type="match status" value="1"/>
</dbReference>
<dbReference type="Proteomes" id="UP001347796">
    <property type="component" value="Unassembled WGS sequence"/>
</dbReference>
<dbReference type="InterPro" id="IPR000157">
    <property type="entry name" value="TIR_dom"/>
</dbReference>
<comment type="caution">
    <text evidence="2">The sequence shown here is derived from an EMBL/GenBank/DDBJ whole genome shotgun (WGS) entry which is preliminary data.</text>
</comment>
<proteinExistence type="predicted"/>
<evidence type="ECO:0000313" key="2">
    <source>
        <dbReference type="EMBL" id="KAK6194907.1"/>
    </source>
</evidence>
<dbReference type="PANTHER" id="PTHR16253:SF0">
    <property type="entry name" value="TETRATRICOPEPTIDE REPEAT PROTEIN 22"/>
    <property type="match status" value="1"/>
</dbReference>
<dbReference type="GO" id="GO:0007165">
    <property type="term" value="P:signal transduction"/>
    <property type="evidence" value="ECO:0007669"/>
    <property type="project" value="InterPro"/>
</dbReference>
<organism evidence="2 3">
    <name type="scientific">Patella caerulea</name>
    <name type="common">Rayed Mediterranean limpet</name>
    <dbReference type="NCBI Taxonomy" id="87958"/>
    <lineage>
        <taxon>Eukaryota</taxon>
        <taxon>Metazoa</taxon>
        <taxon>Spiralia</taxon>
        <taxon>Lophotrochozoa</taxon>
        <taxon>Mollusca</taxon>
        <taxon>Gastropoda</taxon>
        <taxon>Patellogastropoda</taxon>
        <taxon>Patelloidea</taxon>
        <taxon>Patellidae</taxon>
        <taxon>Patella</taxon>
    </lineage>
</organism>
<evidence type="ECO:0000313" key="3">
    <source>
        <dbReference type="Proteomes" id="UP001347796"/>
    </source>
</evidence>
<sequence length="166" mass="19363">MIGRHIKPRRREEFKHDVCILYADDVYQWVCHTMLAELEVKRGLKLFIRDRDQIPGDDKPPELYDTMDDSWKVVVILTAGFLTSDFASTTMSMCLSFITMTTPNRLMLIMDSNVNIPTNIDFFLESVHEENIYRYDITNGGADDPRFWNNVYSGITAPNDNMDRIR</sequence>
<dbReference type="InterPro" id="IPR035897">
    <property type="entry name" value="Toll_tir_struct_dom_sf"/>
</dbReference>
<dbReference type="PROSITE" id="PS50104">
    <property type="entry name" value="TIR"/>
    <property type="match status" value="1"/>
</dbReference>
<dbReference type="AlphaFoldDB" id="A0AAN8Q291"/>
<protein>
    <recommendedName>
        <fullName evidence="1">TIR domain-containing protein</fullName>
    </recommendedName>
</protein>
<dbReference type="Gene3D" id="3.40.50.10140">
    <property type="entry name" value="Toll/interleukin-1 receptor homology (TIR) domain"/>
    <property type="match status" value="1"/>
</dbReference>
<gene>
    <name evidence="2" type="ORF">SNE40_000440</name>
</gene>
<dbReference type="PANTHER" id="PTHR16253">
    <property type="entry name" value="TETRATRICOPEPTIDE REPEAT PROTEIN 22"/>
    <property type="match status" value="1"/>
</dbReference>
<dbReference type="InterPro" id="IPR042342">
    <property type="entry name" value="TTC22"/>
</dbReference>
<reference evidence="2 3" key="1">
    <citation type="submission" date="2024-01" db="EMBL/GenBank/DDBJ databases">
        <title>The genome of the rayed Mediterranean limpet Patella caerulea (Linnaeus, 1758).</title>
        <authorList>
            <person name="Anh-Thu Weber A."/>
            <person name="Halstead-Nussloch G."/>
        </authorList>
    </citation>
    <scope>NUCLEOTIDE SEQUENCE [LARGE SCALE GENOMIC DNA]</scope>
    <source>
        <strain evidence="2">AATW-2023a</strain>
        <tissue evidence="2">Whole specimen</tissue>
    </source>
</reference>
<dbReference type="Pfam" id="PF01582">
    <property type="entry name" value="TIR"/>
    <property type="match status" value="1"/>
</dbReference>
<keyword evidence="3" id="KW-1185">Reference proteome</keyword>
<dbReference type="EMBL" id="JAZGQO010000001">
    <property type="protein sequence ID" value="KAK6194907.1"/>
    <property type="molecule type" value="Genomic_DNA"/>
</dbReference>